<evidence type="ECO:0000313" key="6">
    <source>
        <dbReference type="Proteomes" id="UP000297245"/>
    </source>
</evidence>
<protein>
    <recommendedName>
        <fullName evidence="4">Chromo domain-containing protein</fullName>
    </recommendedName>
</protein>
<dbReference type="Gene3D" id="2.40.50.40">
    <property type="match status" value="2"/>
</dbReference>
<dbReference type="Pfam" id="PF00385">
    <property type="entry name" value="Chromo"/>
    <property type="match status" value="2"/>
</dbReference>
<dbReference type="EMBL" id="ML179238">
    <property type="protein sequence ID" value="THU93856.1"/>
    <property type="molecule type" value="Genomic_DNA"/>
</dbReference>
<dbReference type="Proteomes" id="UP000297245">
    <property type="component" value="Unassembled WGS sequence"/>
</dbReference>
<proteinExistence type="predicted"/>
<evidence type="ECO:0000313" key="5">
    <source>
        <dbReference type="EMBL" id="THU93856.1"/>
    </source>
</evidence>
<dbReference type="InterPro" id="IPR051219">
    <property type="entry name" value="Heterochromatin_chromo-domain"/>
</dbReference>
<comment type="subcellular location">
    <subcellularLocation>
        <location evidence="1">Nucleus</location>
    </subcellularLocation>
</comment>
<reference evidence="5 6" key="1">
    <citation type="journal article" date="2019" name="Nat. Ecol. Evol.">
        <title>Megaphylogeny resolves global patterns of mushroom evolution.</title>
        <authorList>
            <person name="Varga T."/>
            <person name="Krizsan K."/>
            <person name="Foldi C."/>
            <person name="Dima B."/>
            <person name="Sanchez-Garcia M."/>
            <person name="Sanchez-Ramirez S."/>
            <person name="Szollosi G.J."/>
            <person name="Szarkandi J.G."/>
            <person name="Papp V."/>
            <person name="Albert L."/>
            <person name="Andreopoulos W."/>
            <person name="Angelini C."/>
            <person name="Antonin V."/>
            <person name="Barry K.W."/>
            <person name="Bougher N.L."/>
            <person name="Buchanan P."/>
            <person name="Buyck B."/>
            <person name="Bense V."/>
            <person name="Catcheside P."/>
            <person name="Chovatia M."/>
            <person name="Cooper J."/>
            <person name="Damon W."/>
            <person name="Desjardin D."/>
            <person name="Finy P."/>
            <person name="Geml J."/>
            <person name="Haridas S."/>
            <person name="Hughes K."/>
            <person name="Justo A."/>
            <person name="Karasinski D."/>
            <person name="Kautmanova I."/>
            <person name="Kiss B."/>
            <person name="Kocsube S."/>
            <person name="Kotiranta H."/>
            <person name="LaButti K.M."/>
            <person name="Lechner B.E."/>
            <person name="Liimatainen K."/>
            <person name="Lipzen A."/>
            <person name="Lukacs Z."/>
            <person name="Mihaltcheva S."/>
            <person name="Morgado L.N."/>
            <person name="Niskanen T."/>
            <person name="Noordeloos M.E."/>
            <person name="Ohm R.A."/>
            <person name="Ortiz-Santana B."/>
            <person name="Ovrebo C."/>
            <person name="Racz N."/>
            <person name="Riley R."/>
            <person name="Savchenko A."/>
            <person name="Shiryaev A."/>
            <person name="Soop K."/>
            <person name="Spirin V."/>
            <person name="Szebenyi C."/>
            <person name="Tomsovsky M."/>
            <person name="Tulloss R.E."/>
            <person name="Uehling J."/>
            <person name="Grigoriev I.V."/>
            <person name="Vagvolgyi C."/>
            <person name="Papp T."/>
            <person name="Martin F.M."/>
            <person name="Miettinen O."/>
            <person name="Hibbett D.S."/>
            <person name="Nagy L.G."/>
        </authorList>
    </citation>
    <scope>NUCLEOTIDE SEQUENCE [LARGE SCALE GENOMIC DNA]</scope>
    <source>
        <strain evidence="5 6">CBS 962.96</strain>
    </source>
</reference>
<accession>A0A4S8LW06</accession>
<dbReference type="InterPro" id="IPR016197">
    <property type="entry name" value="Chromo-like_dom_sf"/>
</dbReference>
<dbReference type="OrthoDB" id="433924at2759"/>
<dbReference type="PANTHER" id="PTHR22812">
    <property type="entry name" value="CHROMOBOX PROTEIN"/>
    <property type="match status" value="1"/>
</dbReference>
<evidence type="ECO:0000256" key="3">
    <source>
        <dbReference type="SAM" id="MobiDB-lite"/>
    </source>
</evidence>
<dbReference type="InterPro" id="IPR040684">
    <property type="entry name" value="HMUDK_hel"/>
</dbReference>
<evidence type="ECO:0000256" key="1">
    <source>
        <dbReference type="ARBA" id="ARBA00004123"/>
    </source>
</evidence>
<organism evidence="5 6">
    <name type="scientific">Dendrothele bispora (strain CBS 962.96)</name>
    <dbReference type="NCBI Taxonomy" id="1314807"/>
    <lineage>
        <taxon>Eukaryota</taxon>
        <taxon>Fungi</taxon>
        <taxon>Dikarya</taxon>
        <taxon>Basidiomycota</taxon>
        <taxon>Agaricomycotina</taxon>
        <taxon>Agaricomycetes</taxon>
        <taxon>Agaricomycetidae</taxon>
        <taxon>Agaricales</taxon>
        <taxon>Agaricales incertae sedis</taxon>
        <taxon>Dendrothele</taxon>
    </lineage>
</organism>
<dbReference type="PROSITE" id="PS50013">
    <property type="entry name" value="CHROMO_2"/>
    <property type="match status" value="2"/>
</dbReference>
<name>A0A4S8LW06_DENBC</name>
<dbReference type="InterPro" id="IPR023780">
    <property type="entry name" value="Chromo_domain"/>
</dbReference>
<sequence length="548" mass="63308">MPLTRSHQSCTPVSATSELTTLTDSLLNSSEHRSTSWTSDEEIPAPKRTPRSTARRNYANPYSIPHPKLSRAFSKTESPTVSVVIQSRPKTVKIRGHTLCPTNAFDTFWYWCAERKIIDDRRRAGQPFPWTENTILQEYPFCNTFRVLDKVSQYLIREVIEKGSQEPTELVFRIALFSVFTKPATWELLTEKLGPLEWVSYNRKDYQRVLSEAKSNKQTLYTGSFQKPGPSFEYKEVFMNHLLLLEVMMDKDLPGRIQNAKYIAEIHGFIESLPGMGPFNTFQLLLNLSYSDIIHFSNMDFVVPGLGAVSGLVKLFGSSITQAKVDDPDVEVAVIRWLANHQTEHFDRLKLKPPRLGPKARLMELADIEHALCEVDKYCRLAHPEIMGTSNRKEFRRRYKMSDDPYPAIPVLPKAWSNPTRRTERRWPGGAVPKCQKQYAIDRLLDHRRMEDGSVEFLVHWYGYNRPGDDTWEPEASLLEDSPLMVKEYREKIGFLVDYIGKKRKFAKGREFLVVWSAYDVKDATWEPESQLSQDAPKVLQSYLRSQK</sequence>
<feature type="region of interest" description="Disordered" evidence="3">
    <location>
        <begin position="30"/>
        <end position="69"/>
    </location>
</feature>
<dbReference type="GO" id="GO:0005634">
    <property type="term" value="C:nucleus"/>
    <property type="evidence" value="ECO:0007669"/>
    <property type="project" value="UniProtKB-SubCell"/>
</dbReference>
<dbReference type="SUPFAM" id="SSF54160">
    <property type="entry name" value="Chromo domain-like"/>
    <property type="match status" value="2"/>
</dbReference>
<gene>
    <name evidence="5" type="ORF">K435DRAFT_757117</name>
</gene>
<dbReference type="GO" id="GO:0006338">
    <property type="term" value="P:chromatin remodeling"/>
    <property type="evidence" value="ECO:0007669"/>
    <property type="project" value="UniProtKB-ARBA"/>
</dbReference>
<keyword evidence="2" id="KW-0539">Nucleus</keyword>
<evidence type="ECO:0000256" key="2">
    <source>
        <dbReference type="ARBA" id="ARBA00023242"/>
    </source>
</evidence>
<feature type="domain" description="Chromo" evidence="4">
    <location>
        <begin position="495"/>
        <end position="548"/>
    </location>
</feature>
<dbReference type="CDD" id="cd00024">
    <property type="entry name" value="CD_CSD"/>
    <property type="match status" value="2"/>
</dbReference>
<dbReference type="Pfam" id="PF18723">
    <property type="entry name" value="HMUDK_hel"/>
    <property type="match status" value="1"/>
</dbReference>
<feature type="domain" description="Chromo" evidence="4">
    <location>
        <begin position="439"/>
        <end position="492"/>
    </location>
</feature>
<dbReference type="InterPro" id="IPR000953">
    <property type="entry name" value="Chromo/chromo_shadow_dom"/>
</dbReference>
<dbReference type="AlphaFoldDB" id="A0A4S8LW06"/>
<keyword evidence="6" id="KW-1185">Reference proteome</keyword>
<dbReference type="SMART" id="SM00298">
    <property type="entry name" value="CHROMO"/>
    <property type="match status" value="2"/>
</dbReference>
<evidence type="ECO:0000259" key="4">
    <source>
        <dbReference type="PROSITE" id="PS50013"/>
    </source>
</evidence>